<reference evidence="1 2" key="1">
    <citation type="submission" date="2019-08" db="EMBL/GenBank/DDBJ databases">
        <authorList>
            <person name="Shi S."/>
        </authorList>
    </citation>
    <scope>NUCLEOTIDE SEQUENCE [LARGE SCALE GENOMIC DNA]</scope>
    <source>
        <strain evidence="1 2">GY10130</strain>
    </source>
</reference>
<dbReference type="Proteomes" id="UP000321926">
    <property type="component" value="Unassembled WGS sequence"/>
</dbReference>
<comment type="caution">
    <text evidence="1">The sequence shown here is derived from an EMBL/GenBank/DDBJ whole genome shotgun (WGS) entry which is preliminary data.</text>
</comment>
<sequence>MAIIKTYSAYQHRTHIYKFWAIMGKHKAFQEEYNRELFGKMLTGSDGIWQTLYFINKDLHAAHIRQVPERLALGDAYGIAKRYMHLNFPRQ</sequence>
<name>A0A5C8KCN2_9BACT</name>
<accession>A0A5C8KCN2</accession>
<gene>
    <name evidence="1" type="ORF">FVR03_01235</name>
</gene>
<evidence type="ECO:0000313" key="2">
    <source>
        <dbReference type="Proteomes" id="UP000321926"/>
    </source>
</evidence>
<dbReference type="AlphaFoldDB" id="A0A5C8KCN2"/>
<dbReference type="EMBL" id="VRTY01000003">
    <property type="protein sequence ID" value="TXK52367.1"/>
    <property type="molecule type" value="Genomic_DNA"/>
</dbReference>
<proteinExistence type="predicted"/>
<keyword evidence="2" id="KW-1185">Reference proteome</keyword>
<evidence type="ECO:0000313" key="1">
    <source>
        <dbReference type="EMBL" id="TXK52367.1"/>
    </source>
</evidence>
<protein>
    <submittedName>
        <fullName evidence="1">Uncharacterized protein</fullName>
    </submittedName>
</protein>
<organism evidence="1 2">
    <name type="scientific">Pontibacter qinzhouensis</name>
    <dbReference type="NCBI Taxonomy" id="2603253"/>
    <lineage>
        <taxon>Bacteria</taxon>
        <taxon>Pseudomonadati</taxon>
        <taxon>Bacteroidota</taxon>
        <taxon>Cytophagia</taxon>
        <taxon>Cytophagales</taxon>
        <taxon>Hymenobacteraceae</taxon>
        <taxon>Pontibacter</taxon>
    </lineage>
</organism>